<protein>
    <recommendedName>
        <fullName evidence="8">Pseudouridine synthase</fullName>
        <ecNumber evidence="8">5.4.99.-</ecNumber>
    </recommendedName>
</protein>
<evidence type="ECO:0000313" key="12">
    <source>
        <dbReference type="Proteomes" id="UP000051497"/>
    </source>
</evidence>
<dbReference type="PANTHER" id="PTHR21600">
    <property type="entry name" value="MITOCHONDRIAL RNA PSEUDOURIDINE SYNTHASE"/>
    <property type="match status" value="1"/>
</dbReference>
<sequence>MPDNELIDLTTSVPEDYRGLRLDVVLAKCFPEHSRSRLAEWVKQSKVSLNGKVVSEPKAKVQGGEMLALKTELYPAQNDSPESIPLNIVYEDDDILVVNKPAGLVVHPAAGNRQGTLLNALLYHAPSLNHLPRAGIVHRLDKETTGLMVVAKTLAAHTALVAAMQRREIEREYLAVVAEELIAGGTIDAPIGRHPHYRTKMAVVNGGKPARTHYRCKMRYRGFTLLEVKLETGRTHQIRVHFAHQGLPLVGDTVYGWRYKLPPQSTPELQQQLLAFKRQALHAWRLSLQHPVRGEKLTWEAPLPEDFANLLKCFTKK</sequence>
<comment type="function">
    <text evidence="5">Responsible for synthesis of pseudouridine from uracil at positions 1911, 1915 and 1917 in 23S ribosomal RNA.</text>
</comment>
<dbReference type="SMART" id="SM00363">
    <property type="entry name" value="S4"/>
    <property type="match status" value="1"/>
</dbReference>
<dbReference type="EC" id="5.4.99.-" evidence="8"/>
<evidence type="ECO:0000256" key="8">
    <source>
        <dbReference type="RuleBase" id="RU362028"/>
    </source>
</evidence>
<dbReference type="NCBIfam" id="TIGR00005">
    <property type="entry name" value="rluA_subfam"/>
    <property type="match status" value="1"/>
</dbReference>
<evidence type="ECO:0000256" key="6">
    <source>
        <dbReference type="PIRSR" id="PIRSR606225-1"/>
    </source>
</evidence>
<reference evidence="10" key="1">
    <citation type="submission" date="2015-09" db="EMBL/GenBank/DDBJ databases">
        <title>Draft Genome Sequences of Two Novel Amoeba-resistant Intranuclear Bacteria, Candidatus Berkiella cookevillensis and Candidatus Berkiella aquae.</title>
        <authorList>
            <person name="Mehari Y.T."/>
            <person name="Arivett B.A."/>
            <person name="Farone A.L."/>
            <person name="Gunderson J.H."/>
            <person name="Farone M.B."/>
        </authorList>
    </citation>
    <scope>NUCLEOTIDE SEQUENCE [LARGE SCALE GENOMIC DNA]</scope>
    <source>
        <strain evidence="10">HT99</strain>
    </source>
</reference>
<evidence type="ECO:0000313" key="11">
    <source>
        <dbReference type="EMBL" id="MCS5710981.1"/>
    </source>
</evidence>
<dbReference type="EMBL" id="LKAJ01000005">
    <property type="protein sequence ID" value="KRG21413.1"/>
    <property type="molecule type" value="Genomic_DNA"/>
</dbReference>
<comment type="catalytic activity">
    <reaction evidence="4">
        <text>uridine(1911/1915/1917) in 23S rRNA = pseudouridine(1911/1915/1917) in 23S rRNA</text>
        <dbReference type="Rhea" id="RHEA:42524"/>
        <dbReference type="Rhea" id="RHEA-COMP:10097"/>
        <dbReference type="Rhea" id="RHEA-COMP:10098"/>
        <dbReference type="ChEBI" id="CHEBI:65314"/>
        <dbReference type="ChEBI" id="CHEBI:65315"/>
        <dbReference type="EC" id="5.4.99.23"/>
    </reaction>
</comment>
<dbReference type="GO" id="GO:0000455">
    <property type="term" value="P:enzyme-directed rRNA pseudouridine synthesis"/>
    <property type="evidence" value="ECO:0007669"/>
    <property type="project" value="UniProtKB-ARBA"/>
</dbReference>
<evidence type="ECO:0000256" key="5">
    <source>
        <dbReference type="ARBA" id="ARBA00056072"/>
    </source>
</evidence>
<dbReference type="SUPFAM" id="SSF55120">
    <property type="entry name" value="Pseudouridine synthase"/>
    <property type="match status" value="1"/>
</dbReference>
<organism evidence="10">
    <name type="scientific">Candidatus Berkiella aquae</name>
    <dbReference type="NCBI Taxonomy" id="295108"/>
    <lineage>
        <taxon>Bacteria</taxon>
        <taxon>Pseudomonadati</taxon>
        <taxon>Pseudomonadota</taxon>
        <taxon>Gammaproteobacteria</taxon>
        <taxon>Candidatus Berkiellales</taxon>
        <taxon>Candidatus Berkiellaceae</taxon>
        <taxon>Candidatus Berkiella</taxon>
    </lineage>
</organism>
<reference evidence="11" key="2">
    <citation type="journal article" date="2016" name="Genome Announc.">
        <title>Draft Genome Sequences of Two Novel Amoeba-Resistant Intranuclear Bacteria, 'Candidatus Berkiella cookevillensis' and 'Candidatus Berkiella aquae'.</title>
        <authorList>
            <person name="Mehari Y.T."/>
            <person name="Arivett B.A."/>
            <person name="Farone A.L."/>
            <person name="Gunderson J.H."/>
            <person name="Farone M.B."/>
        </authorList>
    </citation>
    <scope>NUCLEOTIDE SEQUENCE</scope>
    <source>
        <strain evidence="11">HT99</strain>
    </source>
</reference>
<keyword evidence="3 8" id="KW-0413">Isomerase</keyword>
<gene>
    <name evidence="10" type="primary">rluD</name>
    <name evidence="11" type="ORF">HT99x_006025</name>
    <name evidence="10" type="ORF">HT99x_01589</name>
</gene>
<dbReference type="STRING" id="295108.HT99x_01589"/>
<comment type="caution">
    <text evidence="10">The sequence shown here is derived from an EMBL/GenBank/DDBJ whole genome shotgun (WGS) entry which is preliminary data.</text>
</comment>
<dbReference type="CDD" id="cd00165">
    <property type="entry name" value="S4"/>
    <property type="match status" value="1"/>
</dbReference>
<dbReference type="PATRIC" id="fig|1590043.3.peg.1622"/>
<dbReference type="InterPro" id="IPR006224">
    <property type="entry name" value="PsdUridine_synth_RluA-like_CS"/>
</dbReference>
<dbReference type="Pfam" id="PF00849">
    <property type="entry name" value="PseudoU_synth_2"/>
    <property type="match status" value="1"/>
</dbReference>
<evidence type="ECO:0000256" key="2">
    <source>
        <dbReference type="ARBA" id="ARBA00022884"/>
    </source>
</evidence>
<dbReference type="InterPro" id="IPR006225">
    <property type="entry name" value="PsdUridine_synth_RluC/D"/>
</dbReference>
<dbReference type="InterPro" id="IPR036986">
    <property type="entry name" value="S4_RNA-bd_sf"/>
</dbReference>
<keyword evidence="2 7" id="KW-0694">RNA-binding</keyword>
<comment type="similarity">
    <text evidence="1 8">Belongs to the pseudouridine synthase RluA family.</text>
</comment>
<dbReference type="FunFam" id="3.30.2350.10:FF:000006">
    <property type="entry name" value="Pseudouridine synthase"/>
    <property type="match status" value="1"/>
</dbReference>
<dbReference type="GO" id="GO:0003723">
    <property type="term" value="F:RNA binding"/>
    <property type="evidence" value="ECO:0007669"/>
    <property type="project" value="UniProtKB-KW"/>
</dbReference>
<evidence type="ECO:0000256" key="3">
    <source>
        <dbReference type="ARBA" id="ARBA00023235"/>
    </source>
</evidence>
<dbReference type="CDD" id="cd02869">
    <property type="entry name" value="PseudoU_synth_RluA_like"/>
    <property type="match status" value="1"/>
</dbReference>
<dbReference type="InterPro" id="IPR006145">
    <property type="entry name" value="PsdUridine_synth_RsuA/RluA"/>
</dbReference>
<evidence type="ECO:0000259" key="9">
    <source>
        <dbReference type="SMART" id="SM00363"/>
    </source>
</evidence>
<dbReference type="OrthoDB" id="9807829at2"/>
<dbReference type="AlphaFoldDB" id="A0A0Q9YL31"/>
<dbReference type="Gene3D" id="3.30.2350.10">
    <property type="entry name" value="Pseudouridine synthase"/>
    <property type="match status" value="1"/>
</dbReference>
<dbReference type="InterPro" id="IPR002942">
    <property type="entry name" value="S4_RNA-bd"/>
</dbReference>
<dbReference type="PANTHER" id="PTHR21600:SF44">
    <property type="entry name" value="RIBOSOMAL LARGE SUBUNIT PSEUDOURIDINE SYNTHASE D"/>
    <property type="match status" value="1"/>
</dbReference>
<evidence type="ECO:0000256" key="1">
    <source>
        <dbReference type="ARBA" id="ARBA00010876"/>
    </source>
</evidence>
<keyword evidence="12" id="KW-1185">Reference proteome</keyword>
<name>A0A0Q9YL31_9GAMM</name>
<comment type="catalytic activity">
    <reaction evidence="8">
        <text>a uridine in RNA = a pseudouridine in RNA</text>
        <dbReference type="Rhea" id="RHEA:48348"/>
        <dbReference type="Rhea" id="RHEA-COMP:12068"/>
        <dbReference type="Rhea" id="RHEA-COMP:12069"/>
        <dbReference type="ChEBI" id="CHEBI:65314"/>
        <dbReference type="ChEBI" id="CHEBI:65315"/>
    </reaction>
</comment>
<dbReference type="Proteomes" id="UP000051497">
    <property type="component" value="Unassembled WGS sequence"/>
</dbReference>
<dbReference type="RefSeq" id="WP_075066215.1">
    <property type="nucleotide sequence ID" value="NZ_LKAJ02000001.1"/>
</dbReference>
<dbReference type="Pfam" id="PF01479">
    <property type="entry name" value="S4"/>
    <property type="match status" value="1"/>
</dbReference>
<dbReference type="SUPFAM" id="SSF55174">
    <property type="entry name" value="Alpha-L RNA-binding motif"/>
    <property type="match status" value="1"/>
</dbReference>
<proteinExistence type="inferred from homology"/>
<evidence type="ECO:0000256" key="7">
    <source>
        <dbReference type="PROSITE-ProRule" id="PRU00182"/>
    </source>
</evidence>
<accession>A0A0Q9YL31</accession>
<feature type="active site" evidence="6">
    <location>
        <position position="141"/>
    </location>
</feature>
<dbReference type="PROSITE" id="PS01129">
    <property type="entry name" value="PSI_RLU"/>
    <property type="match status" value="1"/>
</dbReference>
<dbReference type="NCBIfam" id="NF008385">
    <property type="entry name" value="PRK11180.1"/>
    <property type="match status" value="1"/>
</dbReference>
<dbReference type="EMBL" id="LKAJ02000001">
    <property type="protein sequence ID" value="MCS5710981.1"/>
    <property type="molecule type" value="Genomic_DNA"/>
</dbReference>
<dbReference type="PROSITE" id="PS50889">
    <property type="entry name" value="S4"/>
    <property type="match status" value="1"/>
</dbReference>
<evidence type="ECO:0000313" key="10">
    <source>
        <dbReference type="EMBL" id="KRG21413.1"/>
    </source>
</evidence>
<dbReference type="InterPro" id="IPR050188">
    <property type="entry name" value="RluA_PseudoU_synthase"/>
</dbReference>
<reference evidence="11" key="3">
    <citation type="submission" date="2021-06" db="EMBL/GenBank/DDBJ databases">
        <title>Genomic Description and Analysis of Intracellular Bacteria, Candidatus Berkiella cookevillensis and Candidatus Berkiella aquae.</title>
        <authorList>
            <person name="Kidane D.T."/>
            <person name="Mehari Y.T."/>
            <person name="Rice F.C."/>
            <person name="Arivett B.A."/>
            <person name="Farone A.L."/>
            <person name="Berk S.G."/>
            <person name="Farone M.B."/>
        </authorList>
    </citation>
    <scope>NUCLEOTIDE SEQUENCE</scope>
    <source>
        <strain evidence="11">HT99</strain>
    </source>
</reference>
<evidence type="ECO:0000256" key="4">
    <source>
        <dbReference type="ARBA" id="ARBA00036882"/>
    </source>
</evidence>
<feature type="domain" description="RNA-binding S4" evidence="9">
    <location>
        <begin position="20"/>
        <end position="81"/>
    </location>
</feature>
<dbReference type="GO" id="GO:0160140">
    <property type="term" value="F:23S rRNA pseudouridine(1911/1915/1917) synthase activity"/>
    <property type="evidence" value="ECO:0007669"/>
    <property type="project" value="UniProtKB-EC"/>
</dbReference>
<dbReference type="InterPro" id="IPR020103">
    <property type="entry name" value="PsdUridine_synth_cat_dom_sf"/>
</dbReference>
<dbReference type="Gene3D" id="3.10.290.10">
    <property type="entry name" value="RNA-binding S4 domain"/>
    <property type="match status" value="1"/>
</dbReference>